<dbReference type="PRINTS" id="PR01036">
    <property type="entry name" value="TCRTETB"/>
</dbReference>
<feature type="transmembrane region" description="Helical" evidence="6">
    <location>
        <begin position="104"/>
        <end position="125"/>
    </location>
</feature>
<keyword evidence="5 6" id="KW-0472">Membrane</keyword>
<dbReference type="AlphaFoldDB" id="A0A841SSF3"/>
<feature type="transmembrane region" description="Helical" evidence="6">
    <location>
        <begin position="165"/>
        <end position="183"/>
    </location>
</feature>
<keyword evidence="2" id="KW-0813">Transport</keyword>
<comment type="subcellular location">
    <subcellularLocation>
        <location evidence="1">Cell membrane</location>
        <topology evidence="1">Multi-pass membrane protein</topology>
    </subcellularLocation>
</comment>
<evidence type="ECO:0000256" key="4">
    <source>
        <dbReference type="ARBA" id="ARBA00022989"/>
    </source>
</evidence>
<dbReference type="RefSeq" id="WP_185119376.1">
    <property type="nucleotide sequence ID" value="NZ_JACJVQ010000006.1"/>
</dbReference>
<feature type="domain" description="Major facilitator superfamily (MFS) profile" evidence="7">
    <location>
        <begin position="13"/>
        <end position="434"/>
    </location>
</feature>
<dbReference type="PROSITE" id="PS50850">
    <property type="entry name" value="MFS"/>
    <property type="match status" value="1"/>
</dbReference>
<name>A0A841SSF3_9BACL</name>
<accession>A0A841SSF3</accession>
<evidence type="ECO:0000256" key="6">
    <source>
        <dbReference type="SAM" id="Phobius"/>
    </source>
</evidence>
<feature type="transmembrane region" description="Helical" evidence="6">
    <location>
        <begin position="51"/>
        <end position="67"/>
    </location>
</feature>
<keyword evidence="3 6" id="KW-0812">Transmembrane</keyword>
<comment type="caution">
    <text evidence="8">The sequence shown here is derived from an EMBL/GenBank/DDBJ whole genome shotgun (WGS) entry which is preliminary data.</text>
</comment>
<feature type="transmembrane region" description="Helical" evidence="6">
    <location>
        <begin position="343"/>
        <end position="364"/>
    </location>
</feature>
<feature type="transmembrane region" description="Helical" evidence="6">
    <location>
        <begin position="79"/>
        <end position="98"/>
    </location>
</feature>
<keyword evidence="4 6" id="KW-1133">Transmembrane helix</keyword>
<feature type="transmembrane region" description="Helical" evidence="6">
    <location>
        <begin position="195"/>
        <end position="213"/>
    </location>
</feature>
<feature type="transmembrane region" description="Helical" evidence="6">
    <location>
        <begin position="137"/>
        <end position="159"/>
    </location>
</feature>
<dbReference type="InterPro" id="IPR036259">
    <property type="entry name" value="MFS_trans_sf"/>
</dbReference>
<sequence length="447" mass="47351">MDSIAKPINEKALLALLLIASSLATMNVYMFNIAVPFIIKDLHLSTSESSLITTLYAVVLAAGSGTYGKLTDRFSARSLILIGIALFTLGSLMGFFSSSFPAVVAARIIQAAGAAAIPSLAYVVPPKYFKPENRGKALSLVSTTFALMGGVAPVLSGFIIQLFGWHGLFVVSLLIVFIIPFVVKHFPTNVAQGEKFDVLGAILFSLSVGILVLGISLNPYLLIIAVLMLIAFSFHIRGKNAPFITISLLANKGYRNSLLSVFAGTSAYPAALFLLPLVLKQGGNLQASLIGIVMFPGALIGSLFGPYMGALSRKYNGRIIILAGHGFMILGALLMAVLQDMPIGIGIVMFIFALGYTTLVSSAANVVPSTLKKAEIGIGMGLFTLLSILGGAFGPSILSRFLSFNINFTVSFIIVIVMSVIGIFLILATRADHSQDDLNRHPANGLK</sequence>
<organism evidence="8 9">
    <name type="scientific">Cohnella thailandensis</name>
    <dbReference type="NCBI Taxonomy" id="557557"/>
    <lineage>
        <taxon>Bacteria</taxon>
        <taxon>Bacillati</taxon>
        <taxon>Bacillota</taxon>
        <taxon>Bacilli</taxon>
        <taxon>Bacillales</taxon>
        <taxon>Paenibacillaceae</taxon>
        <taxon>Cohnella</taxon>
    </lineage>
</organism>
<dbReference type="PANTHER" id="PTHR42718">
    <property type="entry name" value="MAJOR FACILITATOR SUPERFAMILY MULTIDRUG TRANSPORTER MFSC"/>
    <property type="match status" value="1"/>
</dbReference>
<keyword evidence="9" id="KW-1185">Reference proteome</keyword>
<dbReference type="InterPro" id="IPR011701">
    <property type="entry name" value="MFS"/>
</dbReference>
<protein>
    <submittedName>
        <fullName evidence="8">MFS transporter</fullName>
    </submittedName>
</protein>
<evidence type="ECO:0000259" key="7">
    <source>
        <dbReference type="PROSITE" id="PS50850"/>
    </source>
</evidence>
<feature type="transmembrane region" description="Helical" evidence="6">
    <location>
        <begin position="285"/>
        <end position="307"/>
    </location>
</feature>
<dbReference type="Proteomes" id="UP000535838">
    <property type="component" value="Unassembled WGS sequence"/>
</dbReference>
<feature type="transmembrane region" description="Helical" evidence="6">
    <location>
        <begin position="404"/>
        <end position="428"/>
    </location>
</feature>
<evidence type="ECO:0000256" key="1">
    <source>
        <dbReference type="ARBA" id="ARBA00004651"/>
    </source>
</evidence>
<dbReference type="GO" id="GO:0005886">
    <property type="term" value="C:plasma membrane"/>
    <property type="evidence" value="ECO:0007669"/>
    <property type="project" value="UniProtKB-SubCell"/>
</dbReference>
<feature type="transmembrane region" description="Helical" evidence="6">
    <location>
        <begin position="12"/>
        <end position="39"/>
    </location>
</feature>
<dbReference type="Gene3D" id="1.20.1250.20">
    <property type="entry name" value="MFS general substrate transporter like domains"/>
    <property type="match status" value="2"/>
</dbReference>
<evidence type="ECO:0000313" key="8">
    <source>
        <dbReference type="EMBL" id="MBB6634142.1"/>
    </source>
</evidence>
<dbReference type="PANTHER" id="PTHR42718:SF9">
    <property type="entry name" value="MAJOR FACILITATOR SUPERFAMILY MULTIDRUG TRANSPORTER MFSC"/>
    <property type="match status" value="1"/>
</dbReference>
<dbReference type="Pfam" id="PF07690">
    <property type="entry name" value="MFS_1"/>
    <property type="match status" value="1"/>
</dbReference>
<feature type="transmembrane region" description="Helical" evidence="6">
    <location>
        <begin position="376"/>
        <end position="398"/>
    </location>
</feature>
<evidence type="ECO:0000256" key="5">
    <source>
        <dbReference type="ARBA" id="ARBA00023136"/>
    </source>
</evidence>
<feature type="transmembrane region" description="Helical" evidence="6">
    <location>
        <begin position="219"/>
        <end position="236"/>
    </location>
</feature>
<feature type="transmembrane region" description="Helical" evidence="6">
    <location>
        <begin position="257"/>
        <end position="279"/>
    </location>
</feature>
<dbReference type="InterPro" id="IPR020846">
    <property type="entry name" value="MFS_dom"/>
</dbReference>
<gene>
    <name evidence="8" type="ORF">H7B67_08475</name>
</gene>
<evidence type="ECO:0000313" key="9">
    <source>
        <dbReference type="Proteomes" id="UP000535838"/>
    </source>
</evidence>
<proteinExistence type="predicted"/>
<evidence type="ECO:0000256" key="2">
    <source>
        <dbReference type="ARBA" id="ARBA00022448"/>
    </source>
</evidence>
<dbReference type="GO" id="GO:0022857">
    <property type="term" value="F:transmembrane transporter activity"/>
    <property type="evidence" value="ECO:0007669"/>
    <property type="project" value="InterPro"/>
</dbReference>
<dbReference type="SUPFAM" id="SSF103473">
    <property type="entry name" value="MFS general substrate transporter"/>
    <property type="match status" value="1"/>
</dbReference>
<feature type="transmembrane region" description="Helical" evidence="6">
    <location>
        <begin position="319"/>
        <end position="337"/>
    </location>
</feature>
<evidence type="ECO:0000256" key="3">
    <source>
        <dbReference type="ARBA" id="ARBA00022692"/>
    </source>
</evidence>
<reference evidence="8 9" key="1">
    <citation type="submission" date="2020-08" db="EMBL/GenBank/DDBJ databases">
        <title>Cohnella phylogeny.</title>
        <authorList>
            <person name="Dunlap C."/>
        </authorList>
    </citation>
    <scope>NUCLEOTIDE SEQUENCE [LARGE SCALE GENOMIC DNA]</scope>
    <source>
        <strain evidence="8 9">DSM 25241</strain>
    </source>
</reference>
<dbReference type="EMBL" id="JACJVQ010000006">
    <property type="protein sequence ID" value="MBB6634142.1"/>
    <property type="molecule type" value="Genomic_DNA"/>
</dbReference>